<protein>
    <recommendedName>
        <fullName evidence="2">Aspartyl/glutamyl-tRNA(Asn/Gln) amidotransferase subunit C</fullName>
        <shortName evidence="2">Asp/Glu-ADT subunit C</shortName>
        <ecNumber evidence="2">6.3.5.-</ecNumber>
    </recommendedName>
</protein>
<keyword evidence="2" id="KW-0547">Nucleotide-binding</keyword>
<dbReference type="EC" id="6.3.5.-" evidence="2"/>
<dbReference type="PANTHER" id="PTHR15004">
    <property type="entry name" value="GLUTAMYL-TRNA(GLN) AMIDOTRANSFERASE SUBUNIT C, MITOCHONDRIAL"/>
    <property type="match status" value="1"/>
</dbReference>
<dbReference type="EMBL" id="BIMW01000156">
    <property type="protein sequence ID" value="GCE95948.1"/>
    <property type="molecule type" value="Genomic_DNA"/>
</dbReference>
<reference evidence="3 4" key="1">
    <citation type="journal article" date="2019" name="J Genomics">
        <title>The Draft Genome of a Hydrogen-producing Cyanobacterium, Arthrospira platensis NIES-46.</title>
        <authorList>
            <person name="Suzuki S."/>
            <person name="Yamaguchi H."/>
            <person name="Kawachi M."/>
        </authorList>
    </citation>
    <scope>NUCLEOTIDE SEQUENCE [LARGE SCALE GENOMIC DNA]</scope>
    <source>
        <strain evidence="3 4">NIES-46</strain>
    </source>
</reference>
<comment type="subunit">
    <text evidence="2">Heterotrimer of A, B and C subunits.</text>
</comment>
<dbReference type="GeneID" id="301684788"/>
<dbReference type="InterPro" id="IPR003837">
    <property type="entry name" value="GatC"/>
</dbReference>
<dbReference type="InterPro" id="IPR036113">
    <property type="entry name" value="Asp/Glu-ADT_sf_sub_c"/>
</dbReference>
<evidence type="ECO:0000256" key="1">
    <source>
        <dbReference type="ARBA" id="ARBA00022917"/>
    </source>
</evidence>
<dbReference type="Gene3D" id="1.10.20.60">
    <property type="entry name" value="Glu-tRNAGln amidotransferase C subunit, N-terminal domain"/>
    <property type="match status" value="1"/>
</dbReference>
<dbReference type="PANTHER" id="PTHR15004:SF0">
    <property type="entry name" value="GLUTAMYL-TRNA(GLN) AMIDOTRANSFERASE SUBUNIT C, MITOCHONDRIAL"/>
    <property type="match status" value="1"/>
</dbReference>
<dbReference type="RefSeq" id="WP_006617172.1">
    <property type="nucleotide sequence ID" value="NZ_BIMW01000156.1"/>
</dbReference>
<comment type="function">
    <text evidence="2">Allows the formation of correctly charged Asn-tRNA(Asn) or Gln-tRNA(Gln) through the transamidation of misacylated Asp-tRNA(Asn) or Glu-tRNA(Gln) in organisms which lack either or both of asparaginyl-tRNA or glutaminyl-tRNA synthetases. The reaction takes place in the presence of glutamine and ATP through an activated phospho-Asp-tRNA(Asn) or phospho-Glu-tRNA(Gln).</text>
</comment>
<organism evidence="3 4">
    <name type="scientific">Limnospira platensis NIES-46</name>
    <dbReference type="NCBI Taxonomy" id="1236695"/>
    <lineage>
        <taxon>Bacteria</taxon>
        <taxon>Bacillati</taxon>
        <taxon>Cyanobacteriota</taxon>
        <taxon>Cyanophyceae</taxon>
        <taxon>Oscillatoriophycideae</taxon>
        <taxon>Oscillatoriales</taxon>
        <taxon>Sirenicapillariaceae</taxon>
        <taxon>Limnospira</taxon>
    </lineage>
</organism>
<dbReference type="HAMAP" id="MF_00122">
    <property type="entry name" value="GatC"/>
    <property type="match status" value="1"/>
</dbReference>
<comment type="caution">
    <text evidence="3">The sequence shown here is derived from an EMBL/GenBank/DDBJ whole genome shotgun (WGS) entry which is preliminary data.</text>
</comment>
<keyword evidence="2" id="KW-0067">ATP-binding</keyword>
<comment type="catalytic activity">
    <reaction evidence="2">
        <text>L-glutamyl-tRNA(Gln) + L-glutamine + ATP + H2O = L-glutaminyl-tRNA(Gln) + L-glutamate + ADP + phosphate + H(+)</text>
        <dbReference type="Rhea" id="RHEA:17521"/>
        <dbReference type="Rhea" id="RHEA-COMP:9681"/>
        <dbReference type="Rhea" id="RHEA-COMP:9684"/>
        <dbReference type="ChEBI" id="CHEBI:15377"/>
        <dbReference type="ChEBI" id="CHEBI:15378"/>
        <dbReference type="ChEBI" id="CHEBI:29985"/>
        <dbReference type="ChEBI" id="CHEBI:30616"/>
        <dbReference type="ChEBI" id="CHEBI:43474"/>
        <dbReference type="ChEBI" id="CHEBI:58359"/>
        <dbReference type="ChEBI" id="CHEBI:78520"/>
        <dbReference type="ChEBI" id="CHEBI:78521"/>
        <dbReference type="ChEBI" id="CHEBI:456216"/>
    </reaction>
</comment>
<name>A0A5M3TDC9_LIMPL</name>
<sequence>MIDREEVRKVAHLARLQLQPSEEEKFTKELNGILDYFEQLKELDTEKVAPTMRAIDVSNITRPDQLEPYQNRDALLAAAPEPDGDFFRVPQILSDEN</sequence>
<dbReference type="NCBIfam" id="TIGR00135">
    <property type="entry name" value="gatC"/>
    <property type="match status" value="1"/>
</dbReference>
<evidence type="ECO:0000313" key="3">
    <source>
        <dbReference type="EMBL" id="GCE95948.1"/>
    </source>
</evidence>
<keyword evidence="1 2" id="KW-0648">Protein biosynthesis</keyword>
<dbReference type="SUPFAM" id="SSF141000">
    <property type="entry name" value="Glu-tRNAGln amidotransferase C subunit"/>
    <property type="match status" value="1"/>
</dbReference>
<accession>A0A5M3TDC9</accession>
<dbReference type="Proteomes" id="UP000326169">
    <property type="component" value="Unassembled WGS sequence"/>
</dbReference>
<keyword evidence="4" id="KW-1185">Reference proteome</keyword>
<evidence type="ECO:0000313" key="4">
    <source>
        <dbReference type="Proteomes" id="UP000326169"/>
    </source>
</evidence>
<proteinExistence type="inferred from homology"/>
<gene>
    <name evidence="2 3" type="primary">gatC</name>
    <name evidence="3" type="ORF">NIES46_40140</name>
</gene>
<comment type="similarity">
    <text evidence="2">Belongs to the GatC family.</text>
</comment>
<keyword evidence="2" id="KW-0436">Ligase</keyword>
<dbReference type="Pfam" id="PF02686">
    <property type="entry name" value="GatC"/>
    <property type="match status" value="1"/>
</dbReference>
<comment type="catalytic activity">
    <reaction evidence="2">
        <text>L-aspartyl-tRNA(Asn) + L-glutamine + ATP + H2O = L-asparaginyl-tRNA(Asn) + L-glutamate + ADP + phosphate + 2 H(+)</text>
        <dbReference type="Rhea" id="RHEA:14513"/>
        <dbReference type="Rhea" id="RHEA-COMP:9674"/>
        <dbReference type="Rhea" id="RHEA-COMP:9677"/>
        <dbReference type="ChEBI" id="CHEBI:15377"/>
        <dbReference type="ChEBI" id="CHEBI:15378"/>
        <dbReference type="ChEBI" id="CHEBI:29985"/>
        <dbReference type="ChEBI" id="CHEBI:30616"/>
        <dbReference type="ChEBI" id="CHEBI:43474"/>
        <dbReference type="ChEBI" id="CHEBI:58359"/>
        <dbReference type="ChEBI" id="CHEBI:78515"/>
        <dbReference type="ChEBI" id="CHEBI:78516"/>
        <dbReference type="ChEBI" id="CHEBI:456216"/>
    </reaction>
</comment>
<evidence type="ECO:0000256" key="2">
    <source>
        <dbReference type="HAMAP-Rule" id="MF_00122"/>
    </source>
</evidence>